<feature type="region of interest" description="Disordered" evidence="5">
    <location>
        <begin position="1"/>
        <end position="22"/>
    </location>
</feature>
<keyword evidence="8" id="KW-1185">Reference proteome</keyword>
<dbReference type="InterPro" id="IPR009057">
    <property type="entry name" value="Homeodomain-like_sf"/>
</dbReference>
<organism evidence="7 8">
    <name type="scientific">Rhodococcus chondri</name>
    <dbReference type="NCBI Taxonomy" id="3065941"/>
    <lineage>
        <taxon>Bacteria</taxon>
        <taxon>Bacillati</taxon>
        <taxon>Actinomycetota</taxon>
        <taxon>Actinomycetes</taxon>
        <taxon>Mycobacteriales</taxon>
        <taxon>Nocardiaceae</taxon>
        <taxon>Rhodococcus</taxon>
    </lineage>
</organism>
<dbReference type="PANTHER" id="PTHR30055:SF234">
    <property type="entry name" value="HTH-TYPE TRANSCRIPTIONAL REGULATOR BETI"/>
    <property type="match status" value="1"/>
</dbReference>
<evidence type="ECO:0000256" key="2">
    <source>
        <dbReference type="ARBA" id="ARBA00023125"/>
    </source>
</evidence>
<dbReference type="PROSITE" id="PS50977">
    <property type="entry name" value="HTH_TETR_2"/>
    <property type="match status" value="1"/>
</dbReference>
<evidence type="ECO:0000259" key="6">
    <source>
        <dbReference type="PROSITE" id="PS50977"/>
    </source>
</evidence>
<dbReference type="Gene3D" id="1.10.357.10">
    <property type="entry name" value="Tetracycline Repressor, domain 2"/>
    <property type="match status" value="1"/>
</dbReference>
<evidence type="ECO:0000256" key="3">
    <source>
        <dbReference type="ARBA" id="ARBA00023163"/>
    </source>
</evidence>
<evidence type="ECO:0000313" key="7">
    <source>
        <dbReference type="EMBL" id="MEE2033938.1"/>
    </source>
</evidence>
<evidence type="ECO:0000256" key="4">
    <source>
        <dbReference type="PROSITE-ProRule" id="PRU00335"/>
    </source>
</evidence>
<evidence type="ECO:0000256" key="5">
    <source>
        <dbReference type="SAM" id="MobiDB-lite"/>
    </source>
</evidence>
<keyword evidence="1" id="KW-0805">Transcription regulation</keyword>
<evidence type="ECO:0000313" key="8">
    <source>
        <dbReference type="Proteomes" id="UP001331936"/>
    </source>
</evidence>
<keyword evidence="2 4" id="KW-0238">DNA-binding</keyword>
<dbReference type="Proteomes" id="UP001331936">
    <property type="component" value="Unassembled WGS sequence"/>
</dbReference>
<accession>A0ABU7JV83</accession>
<feature type="DNA-binding region" description="H-T-H motif" evidence="4">
    <location>
        <begin position="48"/>
        <end position="67"/>
    </location>
</feature>
<dbReference type="EMBL" id="JAUZMZ010000109">
    <property type="protein sequence ID" value="MEE2033938.1"/>
    <property type="molecule type" value="Genomic_DNA"/>
</dbReference>
<dbReference type="Pfam" id="PF21351">
    <property type="entry name" value="TetR_C_41"/>
    <property type="match status" value="1"/>
</dbReference>
<evidence type="ECO:0000256" key="1">
    <source>
        <dbReference type="ARBA" id="ARBA00023015"/>
    </source>
</evidence>
<reference evidence="7 8" key="1">
    <citation type="submission" date="2023-08" db="EMBL/GenBank/DDBJ databases">
        <authorList>
            <person name="Girao M."/>
            <person name="Carvalho M.F."/>
        </authorList>
    </citation>
    <scope>NUCLEOTIDE SEQUENCE [LARGE SCALE GENOMIC DNA]</scope>
    <source>
        <strain evidence="7 8">CC-R104</strain>
    </source>
</reference>
<dbReference type="PANTHER" id="PTHR30055">
    <property type="entry name" value="HTH-TYPE TRANSCRIPTIONAL REGULATOR RUTR"/>
    <property type="match status" value="1"/>
</dbReference>
<dbReference type="InterPro" id="IPR050109">
    <property type="entry name" value="HTH-type_TetR-like_transc_reg"/>
</dbReference>
<sequence length="214" mass="23508">MSEKTGLVKTGPEKSGTTGRIRDAERTREALLDAALEVFLRDGYATAATEEIVAVAGVTRGALYHHFANKRDLFRGVIMRIQKEAEESLVPEEPVDDPWEGFTAAVLASLDAVYDQATRRLLLIEAPAVLGWAEVRETHRNSSLRSLERMLVAVDPEETESSIRTSVLAHLLVAAVEEAMLYLAHSDDPARDRPQVQAQLLKILAVVRKPAVSA</sequence>
<gene>
    <name evidence="7" type="ORF">Q8814_17770</name>
</gene>
<protein>
    <submittedName>
        <fullName evidence="7">TetR/AcrR family transcriptional regulator</fullName>
    </submittedName>
</protein>
<dbReference type="InterPro" id="IPR049484">
    <property type="entry name" value="Rv0078-like_C"/>
</dbReference>
<name>A0ABU7JV83_9NOCA</name>
<keyword evidence="3" id="KW-0804">Transcription</keyword>
<comment type="caution">
    <text evidence="7">The sequence shown here is derived from an EMBL/GenBank/DDBJ whole genome shotgun (WGS) entry which is preliminary data.</text>
</comment>
<feature type="domain" description="HTH tetR-type" evidence="6">
    <location>
        <begin position="25"/>
        <end position="85"/>
    </location>
</feature>
<proteinExistence type="predicted"/>
<dbReference type="PRINTS" id="PR00455">
    <property type="entry name" value="HTHTETR"/>
</dbReference>
<dbReference type="SUPFAM" id="SSF46689">
    <property type="entry name" value="Homeodomain-like"/>
    <property type="match status" value="1"/>
</dbReference>
<dbReference type="InterPro" id="IPR001647">
    <property type="entry name" value="HTH_TetR"/>
</dbReference>
<dbReference type="Pfam" id="PF00440">
    <property type="entry name" value="TetR_N"/>
    <property type="match status" value="1"/>
</dbReference>